<keyword evidence="5" id="KW-1185">Reference proteome</keyword>
<evidence type="ECO:0000256" key="1">
    <source>
        <dbReference type="ARBA" id="ARBA00022729"/>
    </source>
</evidence>
<sequence length="283" mass="32214">MPGHGIHDQSVIAEADFPRVYTFALAYQLTHDPVYLNKAIEYLEAWAALYKPSFNPIDETNFGPFIQAYALLKDDMPSADRSRIQPLIQQFAEGYIQSGANIMDRDHANWQSHRIKIATLAAAALGDRNQLNETEKLFKTQISYNIRSDGSVEDFYKRDALHYVTYDLQPLVEASIAAHRSGRDWFHYRSQKGGSLTNALNWLVPYAEGTKQHIEFLHSTVPFDKARRQAGVEAEQIAPWQPQNSAQLFWLASQLDKRYRSLASFLQPNPPISVLNCEAEAKK</sequence>
<feature type="domain" description="Alginate lyase" evidence="3">
    <location>
        <begin position="14"/>
        <end position="211"/>
    </location>
</feature>
<evidence type="ECO:0000259" key="3">
    <source>
        <dbReference type="Pfam" id="PF05426"/>
    </source>
</evidence>
<keyword evidence="2 4" id="KW-0456">Lyase</keyword>
<dbReference type="Proteomes" id="UP001058739">
    <property type="component" value="Chromosome 01"/>
</dbReference>
<dbReference type="EMBL" id="CP099967">
    <property type="protein sequence ID" value="UWL59619.1"/>
    <property type="molecule type" value="Genomic_DNA"/>
</dbReference>
<dbReference type="Gene3D" id="1.50.10.100">
    <property type="entry name" value="Chondroitin AC/alginate lyase"/>
    <property type="match status" value="1"/>
</dbReference>
<dbReference type="Pfam" id="PF05426">
    <property type="entry name" value="Alginate_lyase"/>
    <property type="match status" value="1"/>
</dbReference>
<evidence type="ECO:0000313" key="4">
    <source>
        <dbReference type="EMBL" id="UWL59619.1"/>
    </source>
</evidence>
<evidence type="ECO:0000313" key="5">
    <source>
        <dbReference type="Proteomes" id="UP001058739"/>
    </source>
</evidence>
<dbReference type="RefSeq" id="WP_235925421.1">
    <property type="nucleotide sequence ID" value="NZ_CP099967.1"/>
</dbReference>
<dbReference type="GO" id="GO:0016829">
    <property type="term" value="F:lyase activity"/>
    <property type="evidence" value="ECO:0007669"/>
    <property type="project" value="UniProtKB-KW"/>
</dbReference>
<accession>A0ABY5U8G0</accession>
<dbReference type="SUPFAM" id="SSF48230">
    <property type="entry name" value="Chondroitin AC/alginate lyase"/>
    <property type="match status" value="1"/>
</dbReference>
<reference evidence="4" key="1">
    <citation type="submission" date="2022-06" db="EMBL/GenBank/DDBJ databases">
        <title>Complete Genome Sequence of Deoxynivalenol-bioadsorption Ochrobactrum pseudintermedium ASAG-D25.</title>
        <authorList>
            <person name="Wang N."/>
        </authorList>
    </citation>
    <scope>NUCLEOTIDE SEQUENCE</scope>
    <source>
        <strain evidence="4">ASAG-D25</strain>
    </source>
</reference>
<protein>
    <submittedName>
        <fullName evidence="4">Alginate lyase family protein</fullName>
    </submittedName>
</protein>
<dbReference type="InterPro" id="IPR008397">
    <property type="entry name" value="Alginate_lyase_dom"/>
</dbReference>
<keyword evidence="1" id="KW-0732">Signal</keyword>
<dbReference type="InterPro" id="IPR008929">
    <property type="entry name" value="Chondroitin_lyas"/>
</dbReference>
<name>A0ABY5U8G0_9HYPH</name>
<organism evidence="4 5">
    <name type="scientific">Brucella pseudintermedia</name>
    <dbReference type="NCBI Taxonomy" id="370111"/>
    <lineage>
        <taxon>Bacteria</taxon>
        <taxon>Pseudomonadati</taxon>
        <taxon>Pseudomonadota</taxon>
        <taxon>Alphaproteobacteria</taxon>
        <taxon>Hyphomicrobiales</taxon>
        <taxon>Brucellaceae</taxon>
        <taxon>Brucella/Ochrobactrum group</taxon>
        <taxon>Brucella</taxon>
    </lineage>
</organism>
<gene>
    <name evidence="4" type="ORF">NIK97_08805</name>
</gene>
<evidence type="ECO:0000256" key="2">
    <source>
        <dbReference type="ARBA" id="ARBA00023239"/>
    </source>
</evidence>
<proteinExistence type="predicted"/>